<dbReference type="AlphaFoldDB" id="A0A2I0T0G3"/>
<feature type="compositionally biased region" description="Basic and acidic residues" evidence="1">
    <location>
        <begin position="119"/>
        <end position="129"/>
    </location>
</feature>
<dbReference type="Proteomes" id="UP000233556">
    <property type="component" value="Unassembled WGS sequence"/>
</dbReference>
<protein>
    <submittedName>
        <fullName evidence="2">Uncharacterized protein</fullName>
    </submittedName>
</protein>
<reference evidence="3" key="1">
    <citation type="submission" date="2017-11" db="EMBL/GenBank/DDBJ databases">
        <authorList>
            <person name="Lima N.C."/>
            <person name="Parody-Merino A.M."/>
            <person name="Battley P.F."/>
            <person name="Fidler A.E."/>
            <person name="Prosdocimi F."/>
        </authorList>
    </citation>
    <scope>NUCLEOTIDE SEQUENCE [LARGE SCALE GENOMIC DNA]</scope>
</reference>
<name>A0A2I0T0G3_LIMLA</name>
<sequence>MPLAPTRLSHLTPSPFVPRRLTRCQKPLLNPPPINTKFSSSGPTKRHSWGPKTFSPMKNARRNSGNPTSGKGSAKVCGRSRTTPPSKPPDTSPPRRRAAPRMPSRSGRRKATGRRRATRREAATRRGNW</sequence>
<accession>A0A2I0T0G3</accession>
<reference evidence="3" key="2">
    <citation type="submission" date="2017-12" db="EMBL/GenBank/DDBJ databases">
        <title>Genome sequence of the Bar-tailed Godwit (Limosa lapponica baueri).</title>
        <authorList>
            <person name="Lima N.C.B."/>
            <person name="Parody-Merino A.M."/>
            <person name="Battley P.F."/>
            <person name="Fidler A.E."/>
            <person name="Prosdocimi F."/>
        </authorList>
    </citation>
    <scope>NUCLEOTIDE SEQUENCE [LARGE SCALE GENOMIC DNA]</scope>
</reference>
<keyword evidence="3" id="KW-1185">Reference proteome</keyword>
<feature type="compositionally biased region" description="Basic residues" evidence="1">
    <location>
        <begin position="106"/>
        <end position="118"/>
    </location>
</feature>
<evidence type="ECO:0000313" key="2">
    <source>
        <dbReference type="EMBL" id="PKU27276.1"/>
    </source>
</evidence>
<proteinExistence type="predicted"/>
<organism evidence="2 3">
    <name type="scientific">Limosa lapponica baueri</name>
    <dbReference type="NCBI Taxonomy" id="1758121"/>
    <lineage>
        <taxon>Eukaryota</taxon>
        <taxon>Metazoa</taxon>
        <taxon>Chordata</taxon>
        <taxon>Craniata</taxon>
        <taxon>Vertebrata</taxon>
        <taxon>Euteleostomi</taxon>
        <taxon>Archelosauria</taxon>
        <taxon>Archosauria</taxon>
        <taxon>Dinosauria</taxon>
        <taxon>Saurischia</taxon>
        <taxon>Theropoda</taxon>
        <taxon>Coelurosauria</taxon>
        <taxon>Aves</taxon>
        <taxon>Neognathae</taxon>
        <taxon>Neoaves</taxon>
        <taxon>Charadriiformes</taxon>
        <taxon>Scolopacidae</taxon>
        <taxon>Limosa</taxon>
    </lineage>
</organism>
<feature type="region of interest" description="Disordered" evidence="1">
    <location>
        <begin position="1"/>
        <end position="129"/>
    </location>
</feature>
<evidence type="ECO:0000256" key="1">
    <source>
        <dbReference type="SAM" id="MobiDB-lite"/>
    </source>
</evidence>
<dbReference type="EMBL" id="KZ529145">
    <property type="protein sequence ID" value="PKU27276.1"/>
    <property type="molecule type" value="Genomic_DNA"/>
</dbReference>
<evidence type="ECO:0000313" key="3">
    <source>
        <dbReference type="Proteomes" id="UP000233556"/>
    </source>
</evidence>
<gene>
    <name evidence="2" type="ORF">llap_22420</name>
</gene>
<feature type="compositionally biased region" description="Polar residues" evidence="1">
    <location>
        <begin position="62"/>
        <end position="71"/>
    </location>
</feature>